<feature type="compositionally biased region" description="Basic and acidic residues" evidence="1">
    <location>
        <begin position="139"/>
        <end position="148"/>
    </location>
</feature>
<dbReference type="InParanoid" id="F4WZU7"/>
<dbReference type="AlphaFoldDB" id="F4WZU7"/>
<reference evidence="2" key="1">
    <citation type="submission" date="2011-02" db="EMBL/GenBank/DDBJ databases">
        <title>The genome of the leaf-cutting ant Acromyrmex echinatior suggests key adaptations to social evolution and fungus farming.</title>
        <authorList>
            <person name="Nygaard S."/>
            <person name="Zhang G."/>
        </authorList>
    </citation>
    <scope>NUCLEOTIDE SEQUENCE</scope>
</reference>
<evidence type="ECO:0000313" key="2">
    <source>
        <dbReference type="EMBL" id="EGI60372.1"/>
    </source>
</evidence>
<organism evidence="3">
    <name type="scientific">Acromyrmex echinatior</name>
    <name type="common">Panamanian leafcutter ant</name>
    <name type="synonym">Acromyrmex octospinosus echinatior</name>
    <dbReference type="NCBI Taxonomy" id="103372"/>
    <lineage>
        <taxon>Eukaryota</taxon>
        <taxon>Metazoa</taxon>
        <taxon>Ecdysozoa</taxon>
        <taxon>Arthropoda</taxon>
        <taxon>Hexapoda</taxon>
        <taxon>Insecta</taxon>
        <taxon>Pterygota</taxon>
        <taxon>Neoptera</taxon>
        <taxon>Endopterygota</taxon>
        <taxon>Hymenoptera</taxon>
        <taxon>Apocrita</taxon>
        <taxon>Aculeata</taxon>
        <taxon>Formicoidea</taxon>
        <taxon>Formicidae</taxon>
        <taxon>Myrmicinae</taxon>
        <taxon>Acromyrmex</taxon>
    </lineage>
</organism>
<gene>
    <name evidence="2" type="ORF">G5I_11556</name>
</gene>
<feature type="region of interest" description="Disordered" evidence="1">
    <location>
        <begin position="130"/>
        <end position="166"/>
    </location>
</feature>
<proteinExistence type="predicted"/>
<accession>F4WZU7</accession>
<evidence type="ECO:0000313" key="3">
    <source>
        <dbReference type="Proteomes" id="UP000007755"/>
    </source>
</evidence>
<keyword evidence="3" id="KW-1185">Reference proteome</keyword>
<protein>
    <submittedName>
        <fullName evidence="2">Uncharacterized protein</fullName>
    </submittedName>
</protein>
<dbReference type="EMBL" id="GL888480">
    <property type="protein sequence ID" value="EGI60372.1"/>
    <property type="molecule type" value="Genomic_DNA"/>
</dbReference>
<dbReference type="Proteomes" id="UP000007755">
    <property type="component" value="Unassembled WGS sequence"/>
</dbReference>
<evidence type="ECO:0000256" key="1">
    <source>
        <dbReference type="SAM" id="MobiDB-lite"/>
    </source>
</evidence>
<sequence length="166" mass="18977">MEDLREDQSLPPTEANIGPLRECQHCSNSETIYHLKHQEEPHLQTILPKSQQYLKNSQTMENDCDVTFSVRHKGLTEQCSIASWVLSHFGGGPTLFPQRRLRTLRVPRCRFIFPFWCILIPKVTEAGDSRDLGGVTLPHRREEKEERPGLGVGRRLLTEPPGAHNT</sequence>
<name>F4WZU7_ACREC</name>